<proteinExistence type="predicted"/>
<dbReference type="PANTHER" id="PTHR34815:SF2">
    <property type="entry name" value="N-ACETYLTRANSFERASE DOMAIN-CONTAINING PROTEIN"/>
    <property type="match status" value="1"/>
</dbReference>
<organism evidence="4 5">
    <name type="scientific">Apiospora saccharicola</name>
    <dbReference type="NCBI Taxonomy" id="335842"/>
    <lineage>
        <taxon>Eukaryota</taxon>
        <taxon>Fungi</taxon>
        <taxon>Dikarya</taxon>
        <taxon>Ascomycota</taxon>
        <taxon>Pezizomycotina</taxon>
        <taxon>Sordariomycetes</taxon>
        <taxon>Xylariomycetidae</taxon>
        <taxon>Amphisphaeriales</taxon>
        <taxon>Apiosporaceae</taxon>
        <taxon>Apiospora</taxon>
    </lineage>
</organism>
<feature type="domain" description="N-acetyltransferase" evidence="2">
    <location>
        <begin position="104"/>
        <end position="138"/>
    </location>
</feature>
<dbReference type="PANTHER" id="PTHR34815">
    <property type="entry name" value="LYSINE ACETYLTRANSFERASE"/>
    <property type="match status" value="1"/>
</dbReference>
<keyword evidence="5" id="KW-1185">Reference proteome</keyword>
<dbReference type="SUPFAM" id="SSF55729">
    <property type="entry name" value="Acyl-CoA N-acyltransferases (Nat)"/>
    <property type="match status" value="2"/>
</dbReference>
<dbReference type="InterPro" id="IPR000182">
    <property type="entry name" value="GNAT_dom"/>
</dbReference>
<dbReference type="Gene3D" id="3.40.630.30">
    <property type="match status" value="1"/>
</dbReference>
<reference evidence="4 5" key="1">
    <citation type="submission" date="2023-01" db="EMBL/GenBank/DDBJ databases">
        <title>Analysis of 21 Apiospora genomes using comparative genomics revels a genus with tremendous synthesis potential of carbohydrate active enzymes and secondary metabolites.</title>
        <authorList>
            <person name="Sorensen T."/>
        </authorList>
    </citation>
    <scope>NUCLEOTIDE SEQUENCE [LARGE SCALE GENOMIC DNA]</scope>
    <source>
        <strain evidence="4 5">CBS 83171</strain>
    </source>
</reference>
<evidence type="ECO:0000313" key="4">
    <source>
        <dbReference type="EMBL" id="KAK8057689.1"/>
    </source>
</evidence>
<dbReference type="Pfam" id="PF00583">
    <property type="entry name" value="Acetyltransf_1"/>
    <property type="match status" value="1"/>
</dbReference>
<evidence type="ECO:0000256" key="1">
    <source>
        <dbReference type="SAM" id="MobiDB-lite"/>
    </source>
</evidence>
<protein>
    <recommendedName>
        <fullName evidence="6">N-acetyltransferase domain-containing protein</fullName>
    </recommendedName>
</protein>
<sequence length="399" mass="45087">MRSTTKLPLADAPDLHLSPHPTPEECTEVWSATASSWKDSLTLPEYLEEAQYLTTVPLARNGGRTMWILMDKELPPGQRQVLCSCESFRKRALISDAKGIVKEGIVHGIASVFCPPKYRGRGYGTRLMKELAQVLYEWQSEYGKKSIGSVLYSDIGGKYYGRLGWLPNPQNGHFVFPPVKMENSTARPVLEAGLGKLCLRDEAMIRKAMATPSPSTTQNRVVILPDLDHILWHIRKEDFATDHIFGKRVEVKGAIAGSPGKQVWAVWVRRYYRHPGDHSDKDKEMQDGENVLYILRLAMEGDETANRPHEGSQPPPRTDAYTEQAAALQAVLRAAQAEATEWRLDHVHLWEPSPLVRRLLGQSSLDATWVERHECSIASALWFTKDAPVWVNNEYYAWC</sequence>
<gene>
    <name evidence="4" type="ORF">PG996_011626</name>
</gene>
<evidence type="ECO:0000259" key="3">
    <source>
        <dbReference type="Pfam" id="PF22998"/>
    </source>
</evidence>
<dbReference type="Pfam" id="PF22998">
    <property type="entry name" value="GNAT_LYC1-like"/>
    <property type="match status" value="1"/>
</dbReference>
<feature type="region of interest" description="Disordered" evidence="1">
    <location>
        <begin position="1"/>
        <end position="23"/>
    </location>
</feature>
<dbReference type="InterPro" id="IPR016181">
    <property type="entry name" value="Acyl_CoA_acyltransferase"/>
</dbReference>
<dbReference type="InterPro" id="IPR053013">
    <property type="entry name" value="LAT"/>
</dbReference>
<feature type="domain" description="LYC1 C-terminal" evidence="3">
    <location>
        <begin position="176"/>
        <end position="399"/>
    </location>
</feature>
<dbReference type="EMBL" id="JAQQWM010000007">
    <property type="protein sequence ID" value="KAK8057689.1"/>
    <property type="molecule type" value="Genomic_DNA"/>
</dbReference>
<name>A0ABR1UFL1_9PEZI</name>
<comment type="caution">
    <text evidence="4">The sequence shown here is derived from an EMBL/GenBank/DDBJ whole genome shotgun (WGS) entry which is preliminary data.</text>
</comment>
<dbReference type="Proteomes" id="UP001446871">
    <property type="component" value="Unassembled WGS sequence"/>
</dbReference>
<dbReference type="CDD" id="cd04301">
    <property type="entry name" value="NAT_SF"/>
    <property type="match status" value="1"/>
</dbReference>
<evidence type="ECO:0000259" key="2">
    <source>
        <dbReference type="Pfam" id="PF00583"/>
    </source>
</evidence>
<evidence type="ECO:0000313" key="5">
    <source>
        <dbReference type="Proteomes" id="UP001446871"/>
    </source>
</evidence>
<accession>A0ABR1UFL1</accession>
<dbReference type="InterPro" id="IPR055100">
    <property type="entry name" value="GNAT_LYC1-like"/>
</dbReference>
<evidence type="ECO:0008006" key="6">
    <source>
        <dbReference type="Google" id="ProtNLM"/>
    </source>
</evidence>